<dbReference type="NCBIfam" id="TIGR02074">
    <property type="entry name" value="PBP_1a_fam"/>
    <property type="match status" value="1"/>
</dbReference>
<dbReference type="RefSeq" id="WP_165031106.1">
    <property type="nucleotide sequence ID" value="NZ_JAAKZF010000034.1"/>
</dbReference>
<feature type="region of interest" description="Disordered" evidence="15">
    <location>
        <begin position="701"/>
        <end position="724"/>
    </location>
</feature>
<comment type="similarity">
    <text evidence="2">In the C-terminal section; belongs to the transpeptidase family.</text>
</comment>
<dbReference type="GO" id="GO:0009002">
    <property type="term" value="F:serine-type D-Ala-D-Ala carboxypeptidase activity"/>
    <property type="evidence" value="ECO:0007669"/>
    <property type="project" value="UniProtKB-EC"/>
</dbReference>
<keyword evidence="19" id="KW-1185">Reference proteome</keyword>
<keyword evidence="12" id="KW-0961">Cell wall biogenesis/degradation</keyword>
<comment type="caution">
    <text evidence="18">The sequence shown here is derived from an EMBL/GenBank/DDBJ whole genome shotgun (WGS) entry which is preliminary data.</text>
</comment>
<keyword evidence="5" id="KW-0645">Protease</keyword>
<dbReference type="InterPro" id="IPR036950">
    <property type="entry name" value="PBP_transglycosylase"/>
</dbReference>
<dbReference type="UniPathway" id="UPA00219"/>
<dbReference type="Gene3D" id="1.10.3810.10">
    <property type="entry name" value="Biosynthetic peptidoglycan transglycosylase-like"/>
    <property type="match status" value="1"/>
</dbReference>
<dbReference type="InterPro" id="IPR023346">
    <property type="entry name" value="Lysozyme-like_dom_sf"/>
</dbReference>
<dbReference type="GO" id="GO:0008360">
    <property type="term" value="P:regulation of cell shape"/>
    <property type="evidence" value="ECO:0007669"/>
    <property type="project" value="UniProtKB-KW"/>
</dbReference>
<dbReference type="GO" id="GO:0008955">
    <property type="term" value="F:peptidoglycan glycosyltransferase activity"/>
    <property type="evidence" value="ECO:0007669"/>
    <property type="project" value="UniProtKB-EC"/>
</dbReference>
<evidence type="ECO:0000313" key="18">
    <source>
        <dbReference type="EMBL" id="NGO53589.1"/>
    </source>
</evidence>
<evidence type="ECO:0000256" key="7">
    <source>
        <dbReference type="ARBA" id="ARBA00022679"/>
    </source>
</evidence>
<dbReference type="GO" id="GO:0009252">
    <property type="term" value="P:peptidoglycan biosynthetic process"/>
    <property type="evidence" value="ECO:0007669"/>
    <property type="project" value="UniProtKB-UniPathway"/>
</dbReference>
<dbReference type="Proteomes" id="UP001642900">
    <property type="component" value="Unassembled WGS sequence"/>
</dbReference>
<protein>
    <submittedName>
        <fullName evidence="18">PBP1A family penicillin-binding protein</fullName>
    </submittedName>
</protein>
<evidence type="ECO:0000256" key="14">
    <source>
        <dbReference type="ARBA" id="ARBA00049902"/>
    </source>
</evidence>
<dbReference type="Gene3D" id="3.40.710.10">
    <property type="entry name" value="DD-peptidase/beta-lactamase superfamily"/>
    <property type="match status" value="1"/>
</dbReference>
<evidence type="ECO:0000256" key="9">
    <source>
        <dbReference type="ARBA" id="ARBA00022960"/>
    </source>
</evidence>
<dbReference type="EMBL" id="JAAKZF010000034">
    <property type="protein sequence ID" value="NGO53589.1"/>
    <property type="molecule type" value="Genomic_DNA"/>
</dbReference>
<accession>A0A6G4WG62</accession>
<feature type="domain" description="Glycosyl transferase family 51" evidence="17">
    <location>
        <begin position="116"/>
        <end position="281"/>
    </location>
</feature>
<evidence type="ECO:0000256" key="6">
    <source>
        <dbReference type="ARBA" id="ARBA00022676"/>
    </source>
</evidence>
<evidence type="ECO:0000313" key="19">
    <source>
        <dbReference type="Proteomes" id="UP001642900"/>
    </source>
</evidence>
<name>A0A6G4WG62_9HYPH</name>
<reference evidence="18 19" key="1">
    <citation type="submission" date="2020-02" db="EMBL/GenBank/DDBJ databases">
        <title>Genome sequence of strain CCNWXJ40-4.</title>
        <authorList>
            <person name="Gao J."/>
            <person name="Sun J."/>
        </authorList>
    </citation>
    <scope>NUCLEOTIDE SEQUENCE [LARGE SCALE GENOMIC DNA]</scope>
    <source>
        <strain evidence="18 19">CCNWXJ 40-4</strain>
    </source>
</reference>
<dbReference type="PANTHER" id="PTHR32282:SF33">
    <property type="entry name" value="PEPTIDOGLYCAN GLYCOSYLTRANSFERASE"/>
    <property type="match status" value="1"/>
</dbReference>
<comment type="catalytic activity">
    <reaction evidence="14">
        <text>[GlcNAc-(1-&gt;4)-Mur2Ac(oyl-L-Ala-gamma-D-Glu-L-Lys-D-Ala-D-Ala)](n)-di-trans,octa-cis-undecaprenyl diphosphate + beta-D-GlcNAc-(1-&gt;4)-Mur2Ac(oyl-L-Ala-gamma-D-Glu-L-Lys-D-Ala-D-Ala)-di-trans,octa-cis-undecaprenyl diphosphate = [GlcNAc-(1-&gt;4)-Mur2Ac(oyl-L-Ala-gamma-D-Glu-L-Lys-D-Ala-D-Ala)](n+1)-di-trans,octa-cis-undecaprenyl diphosphate + di-trans,octa-cis-undecaprenyl diphosphate + H(+)</text>
        <dbReference type="Rhea" id="RHEA:23708"/>
        <dbReference type="Rhea" id="RHEA-COMP:9602"/>
        <dbReference type="Rhea" id="RHEA-COMP:9603"/>
        <dbReference type="ChEBI" id="CHEBI:15378"/>
        <dbReference type="ChEBI" id="CHEBI:58405"/>
        <dbReference type="ChEBI" id="CHEBI:60033"/>
        <dbReference type="ChEBI" id="CHEBI:78435"/>
        <dbReference type="EC" id="2.4.99.28"/>
    </reaction>
</comment>
<keyword evidence="9" id="KW-0133">Cell shape</keyword>
<dbReference type="InterPro" id="IPR050396">
    <property type="entry name" value="Glycosyltr_51/Transpeptidase"/>
</dbReference>
<evidence type="ECO:0000256" key="1">
    <source>
        <dbReference type="ARBA" id="ARBA00004752"/>
    </source>
</evidence>
<evidence type="ECO:0000256" key="15">
    <source>
        <dbReference type="SAM" id="MobiDB-lite"/>
    </source>
</evidence>
<proteinExistence type="inferred from homology"/>
<evidence type="ECO:0000256" key="12">
    <source>
        <dbReference type="ARBA" id="ARBA00023316"/>
    </source>
</evidence>
<evidence type="ECO:0000256" key="3">
    <source>
        <dbReference type="ARBA" id="ARBA00007739"/>
    </source>
</evidence>
<dbReference type="GO" id="GO:0006508">
    <property type="term" value="P:proteolysis"/>
    <property type="evidence" value="ECO:0007669"/>
    <property type="project" value="UniProtKB-KW"/>
</dbReference>
<dbReference type="InterPro" id="IPR001264">
    <property type="entry name" value="Glyco_trans_51"/>
</dbReference>
<evidence type="ECO:0000256" key="10">
    <source>
        <dbReference type="ARBA" id="ARBA00022984"/>
    </source>
</evidence>
<evidence type="ECO:0000256" key="11">
    <source>
        <dbReference type="ARBA" id="ARBA00023268"/>
    </source>
</evidence>
<evidence type="ECO:0000256" key="13">
    <source>
        <dbReference type="ARBA" id="ARBA00034000"/>
    </source>
</evidence>
<dbReference type="InterPro" id="IPR012338">
    <property type="entry name" value="Beta-lactam/transpept-like"/>
</dbReference>
<dbReference type="AlphaFoldDB" id="A0A6G4WG62"/>
<dbReference type="PANTHER" id="PTHR32282">
    <property type="entry name" value="BINDING PROTEIN TRANSPEPTIDASE, PUTATIVE-RELATED"/>
    <property type="match status" value="1"/>
</dbReference>
<keyword evidence="11" id="KW-0511">Multifunctional enzyme</keyword>
<evidence type="ECO:0000259" key="17">
    <source>
        <dbReference type="Pfam" id="PF00912"/>
    </source>
</evidence>
<evidence type="ECO:0000256" key="4">
    <source>
        <dbReference type="ARBA" id="ARBA00022645"/>
    </source>
</evidence>
<sequence length="724" mass="79700">MDNPFKPQKSRSPRAGRLLAIDAWIDSTLYEAGFAAREFWEDLTIFFRRFRFSGWRRGVIELLSEGFTLGVAGSVVMLALALPAFEETHGDWRAQDDFAVTFTDRYGNEIGQRGIIQRDSVPVDEMPDHVIKAVLATEDRRFFEHYGIDFPGLIRAMSENVRANSVVQGGSSITQQLAKNLFLTNERTVERKIKEAFLAVWLEMNLSKKEILQLYLDRAYMGGGTFGIAAAADFYFGKTVKDLNLAEAAMLAGLFKAPAKYAPHINLPAARARANVVLTNLVHSGFMTEGQVLSARLRPAGIVDRGDLNSPDYFLDWAFEEVKRVAARSGVHSMVARTTIDMNIQRAAEESLEFHLRQHGKEYRVTEGAVVVLENNGAVRAIVGGRDYGTSQFNRATRALRQAGSSFKPYVYATAMENGFKPDSKISDGPITWNGWSPQNYSRRYSGRTNLTTALVKSVNTVPVRLAKDHLGVKPIVEMAHAMGVESPLEVFKTTVLGTSGMTVMDQATGYGTFASGGFAGLRHGITQLLTHSGEIIYDWQRDAPAPKRVLSEQALVAMNSILVQIPEWGTARRAALPGIRSAGKTGTTQSYRDAWYVGFTGNYTAAVWLGNDDFSPTNDMTGGSLPAMIWQRLMAYAHQNIDLKPIPGIENPFVDPKVIAEAEKKKAGEAAQEASTPAIERPPVLSSTTTRVLRQMSETFRSAPVIEAPAEPETLSAVSSPKL</sequence>
<dbReference type="GO" id="GO:0030288">
    <property type="term" value="C:outer membrane-bounded periplasmic space"/>
    <property type="evidence" value="ECO:0007669"/>
    <property type="project" value="TreeGrafter"/>
</dbReference>
<comment type="catalytic activity">
    <reaction evidence="13">
        <text>Preferential cleavage: (Ac)2-L-Lys-D-Ala-|-D-Ala. Also transpeptidation of peptidyl-alanyl moieties that are N-acyl substituents of D-alanine.</text>
        <dbReference type="EC" id="3.4.16.4"/>
    </reaction>
</comment>
<keyword evidence="6" id="KW-0328">Glycosyltransferase</keyword>
<evidence type="ECO:0000256" key="8">
    <source>
        <dbReference type="ARBA" id="ARBA00022801"/>
    </source>
</evidence>
<keyword evidence="4" id="KW-0121">Carboxypeptidase</keyword>
<dbReference type="InterPro" id="IPR001460">
    <property type="entry name" value="PCN-bd_Tpept"/>
</dbReference>
<keyword evidence="10" id="KW-0573">Peptidoglycan synthesis</keyword>
<evidence type="ECO:0000259" key="16">
    <source>
        <dbReference type="Pfam" id="PF00905"/>
    </source>
</evidence>
<dbReference type="GO" id="GO:0071555">
    <property type="term" value="P:cell wall organization"/>
    <property type="evidence" value="ECO:0007669"/>
    <property type="project" value="UniProtKB-KW"/>
</dbReference>
<dbReference type="Pfam" id="PF00905">
    <property type="entry name" value="Transpeptidase"/>
    <property type="match status" value="1"/>
</dbReference>
<keyword evidence="7" id="KW-0808">Transferase</keyword>
<evidence type="ECO:0000256" key="5">
    <source>
        <dbReference type="ARBA" id="ARBA00022670"/>
    </source>
</evidence>
<organism evidence="18 19">
    <name type="scientific">Allomesorhizobium camelthorni</name>
    <dbReference type="NCBI Taxonomy" id="475069"/>
    <lineage>
        <taxon>Bacteria</taxon>
        <taxon>Pseudomonadati</taxon>
        <taxon>Pseudomonadota</taxon>
        <taxon>Alphaproteobacteria</taxon>
        <taxon>Hyphomicrobiales</taxon>
        <taxon>Phyllobacteriaceae</taxon>
        <taxon>Allomesorhizobium</taxon>
    </lineage>
</organism>
<keyword evidence="8" id="KW-0378">Hydrolase</keyword>
<comment type="similarity">
    <text evidence="3">In the N-terminal section; belongs to the glycosyltransferase 51 family.</text>
</comment>
<evidence type="ECO:0000256" key="2">
    <source>
        <dbReference type="ARBA" id="ARBA00007090"/>
    </source>
</evidence>
<dbReference type="GO" id="GO:0008658">
    <property type="term" value="F:penicillin binding"/>
    <property type="evidence" value="ECO:0007669"/>
    <property type="project" value="InterPro"/>
</dbReference>
<dbReference type="Pfam" id="PF00912">
    <property type="entry name" value="Transgly"/>
    <property type="match status" value="1"/>
</dbReference>
<feature type="region of interest" description="Disordered" evidence="15">
    <location>
        <begin position="665"/>
        <end position="689"/>
    </location>
</feature>
<comment type="pathway">
    <text evidence="1">Cell wall biogenesis; peptidoglycan biosynthesis.</text>
</comment>
<dbReference type="FunFam" id="1.10.3810.10:FF:000001">
    <property type="entry name" value="Penicillin-binding protein 1A"/>
    <property type="match status" value="1"/>
</dbReference>
<feature type="domain" description="Penicillin-binding protein transpeptidase" evidence="16">
    <location>
        <begin position="369"/>
        <end position="610"/>
    </location>
</feature>
<gene>
    <name evidence="18" type="ORF">G6N73_20890</name>
</gene>
<dbReference type="SUPFAM" id="SSF53955">
    <property type="entry name" value="Lysozyme-like"/>
    <property type="match status" value="1"/>
</dbReference>
<dbReference type="SUPFAM" id="SSF56601">
    <property type="entry name" value="beta-lactamase/transpeptidase-like"/>
    <property type="match status" value="1"/>
</dbReference>